<gene>
    <name evidence="1" type="ORF">BSTOLATCC_MIC9795</name>
</gene>
<dbReference type="PANTHER" id="PTHR35316">
    <property type="entry name" value="28S RIBOSOMAL S34 PROTEIN"/>
    <property type="match status" value="1"/>
</dbReference>
<proteinExistence type="predicted"/>
<comment type="caution">
    <text evidence="1">The sequence shown here is derived from an EMBL/GenBank/DDBJ whole genome shotgun (WGS) entry which is preliminary data.</text>
</comment>
<dbReference type="Pfam" id="PF16053">
    <property type="entry name" value="MRP-S34"/>
    <property type="match status" value="1"/>
</dbReference>
<dbReference type="AlphaFoldDB" id="A0AAU9IP96"/>
<evidence type="ECO:0000313" key="1">
    <source>
        <dbReference type="EMBL" id="CAG9313994.1"/>
    </source>
</evidence>
<evidence type="ECO:0000313" key="2">
    <source>
        <dbReference type="Proteomes" id="UP001162131"/>
    </source>
</evidence>
<dbReference type="GO" id="GO:0003735">
    <property type="term" value="F:structural constituent of ribosome"/>
    <property type="evidence" value="ECO:0007669"/>
    <property type="project" value="InterPro"/>
</dbReference>
<keyword evidence="2" id="KW-1185">Reference proteome</keyword>
<dbReference type="PANTHER" id="PTHR35316:SF1">
    <property type="entry name" value="28S RIBOSOMAL S34 PROTEIN"/>
    <property type="match status" value="1"/>
</dbReference>
<dbReference type="Proteomes" id="UP001162131">
    <property type="component" value="Unassembled WGS sequence"/>
</dbReference>
<dbReference type="InterPro" id="IPR032053">
    <property type="entry name" value="Ribosomal_mS34"/>
</dbReference>
<reference evidence="1" key="1">
    <citation type="submission" date="2021-09" db="EMBL/GenBank/DDBJ databases">
        <authorList>
            <consortium name="AG Swart"/>
            <person name="Singh M."/>
            <person name="Singh A."/>
            <person name="Seah K."/>
            <person name="Emmerich C."/>
        </authorList>
    </citation>
    <scope>NUCLEOTIDE SEQUENCE</scope>
    <source>
        <strain evidence="1">ATCC30299</strain>
    </source>
</reference>
<organism evidence="1 2">
    <name type="scientific">Blepharisma stoltei</name>
    <dbReference type="NCBI Taxonomy" id="1481888"/>
    <lineage>
        <taxon>Eukaryota</taxon>
        <taxon>Sar</taxon>
        <taxon>Alveolata</taxon>
        <taxon>Ciliophora</taxon>
        <taxon>Postciliodesmatophora</taxon>
        <taxon>Heterotrichea</taxon>
        <taxon>Heterotrichida</taxon>
        <taxon>Blepharismidae</taxon>
        <taxon>Blepharisma</taxon>
    </lineage>
</organism>
<dbReference type="GO" id="GO:0005739">
    <property type="term" value="C:mitochondrion"/>
    <property type="evidence" value="ECO:0007669"/>
    <property type="project" value="InterPro"/>
</dbReference>
<protein>
    <submittedName>
        <fullName evidence="1">Uncharacterized protein</fullName>
    </submittedName>
</protein>
<accession>A0AAU9IP96</accession>
<sequence length="115" mass="13378">MLASKIFRGIKVFTKEEVLNPAKNYKDLYELAGQYRCKGVGFHFWRSTWPPNSYYTITKMDLKDPSHGKAWGILTWKGKKGVKEEKIASPLKKGTWRFKIPELKIEPEESNKGQK</sequence>
<dbReference type="EMBL" id="CAJZBQ010000011">
    <property type="protein sequence ID" value="CAG9313994.1"/>
    <property type="molecule type" value="Genomic_DNA"/>
</dbReference>
<name>A0AAU9IP96_9CILI</name>